<proteinExistence type="predicted"/>
<accession>A0A0P1AHM5</accession>
<keyword evidence="2" id="KW-1185">Reference proteome</keyword>
<dbReference type="RefSeq" id="XP_024576975.1">
    <property type="nucleotide sequence ID" value="XM_024726283.1"/>
</dbReference>
<evidence type="ECO:0000313" key="1">
    <source>
        <dbReference type="EMBL" id="CEG40606.1"/>
    </source>
</evidence>
<reference evidence="2" key="1">
    <citation type="submission" date="2014-09" db="EMBL/GenBank/DDBJ databases">
        <authorList>
            <person name="Sharma Rahul"/>
            <person name="Thines Marco"/>
        </authorList>
    </citation>
    <scope>NUCLEOTIDE SEQUENCE [LARGE SCALE GENOMIC DNA]</scope>
</reference>
<dbReference type="Proteomes" id="UP000054928">
    <property type="component" value="Unassembled WGS sequence"/>
</dbReference>
<dbReference type="AlphaFoldDB" id="A0A0P1AHM5"/>
<dbReference type="GeneID" id="36405847"/>
<name>A0A0P1AHM5_PLAHL</name>
<dbReference type="EMBL" id="CCYD01000523">
    <property type="protein sequence ID" value="CEG40606.1"/>
    <property type="molecule type" value="Genomic_DNA"/>
</dbReference>
<evidence type="ECO:0000313" key="2">
    <source>
        <dbReference type="Proteomes" id="UP000054928"/>
    </source>
</evidence>
<organism evidence="1 2">
    <name type="scientific">Plasmopara halstedii</name>
    <name type="common">Downy mildew of sunflower</name>
    <dbReference type="NCBI Taxonomy" id="4781"/>
    <lineage>
        <taxon>Eukaryota</taxon>
        <taxon>Sar</taxon>
        <taxon>Stramenopiles</taxon>
        <taxon>Oomycota</taxon>
        <taxon>Peronosporomycetes</taxon>
        <taxon>Peronosporales</taxon>
        <taxon>Peronosporaceae</taxon>
        <taxon>Plasmopara</taxon>
    </lineage>
</organism>
<sequence>MALGAPSAPELTLFTEECTADANFACADISRMRLPRLLSPTLHEQQEPLNIQLASKMLGSEIKTCPSVGIATLYTPDYVEVVIFTNQMLFTP</sequence>
<protein>
    <submittedName>
        <fullName evidence="1">Uncharacterized protein</fullName>
    </submittedName>
</protein>